<dbReference type="OrthoDB" id="1697409at2"/>
<keyword evidence="2" id="KW-0540">Nuclease</keyword>
<proteinExistence type="predicted"/>
<dbReference type="GO" id="GO:0003676">
    <property type="term" value="F:nucleic acid binding"/>
    <property type="evidence" value="ECO:0007669"/>
    <property type="project" value="InterPro"/>
</dbReference>
<organism evidence="5 6">
    <name type="scientific">Enterococcus villorum</name>
    <dbReference type="NCBI Taxonomy" id="112904"/>
    <lineage>
        <taxon>Bacteria</taxon>
        <taxon>Bacillati</taxon>
        <taxon>Bacillota</taxon>
        <taxon>Bacilli</taxon>
        <taxon>Lactobacillales</taxon>
        <taxon>Enterococcaceae</taxon>
        <taxon>Enterococcus</taxon>
    </lineage>
</organism>
<evidence type="ECO:0000256" key="3">
    <source>
        <dbReference type="ARBA" id="ARBA00022801"/>
    </source>
</evidence>
<keyword evidence="3" id="KW-0378">Hydrolase</keyword>
<protein>
    <recommendedName>
        <fullName evidence="4">VRR-NUC domain-containing protein</fullName>
    </recommendedName>
</protein>
<evidence type="ECO:0000259" key="4">
    <source>
        <dbReference type="SMART" id="SM00990"/>
    </source>
</evidence>
<evidence type="ECO:0000313" key="5">
    <source>
        <dbReference type="EMBL" id="OQO70152.1"/>
    </source>
</evidence>
<sequence>MTAEIEIQNAIRRELPKYGHFVYRGNVGKVKTIDGRWFDTGLPKGWPDLFGWTKEGKFFAIEVKNEKGKLRPDQVKFGDFLQKQPVLYGVARSVEEALKIVEGSS</sequence>
<dbReference type="InterPro" id="IPR011856">
    <property type="entry name" value="tRNA_endonuc-like_dom_sf"/>
</dbReference>
<gene>
    <name evidence="5" type="ORF">BH747_08290</name>
</gene>
<dbReference type="Gene3D" id="3.40.1350.10">
    <property type="match status" value="1"/>
</dbReference>
<accession>A0A1V8YC54</accession>
<feature type="domain" description="VRR-NUC" evidence="4">
    <location>
        <begin position="1"/>
        <end position="95"/>
    </location>
</feature>
<evidence type="ECO:0000256" key="1">
    <source>
        <dbReference type="ARBA" id="ARBA00001946"/>
    </source>
</evidence>
<comment type="caution">
    <text evidence="5">The sequence shown here is derived from an EMBL/GenBank/DDBJ whole genome shotgun (WGS) entry which is preliminary data.</text>
</comment>
<name>A0A1V8YC54_9ENTE</name>
<dbReference type="Pfam" id="PF08774">
    <property type="entry name" value="VRR_NUC"/>
    <property type="match status" value="1"/>
</dbReference>
<evidence type="ECO:0000256" key="2">
    <source>
        <dbReference type="ARBA" id="ARBA00022722"/>
    </source>
</evidence>
<dbReference type="GO" id="GO:0004518">
    <property type="term" value="F:nuclease activity"/>
    <property type="evidence" value="ECO:0007669"/>
    <property type="project" value="UniProtKB-KW"/>
</dbReference>
<dbReference type="InterPro" id="IPR014883">
    <property type="entry name" value="VRR_NUC"/>
</dbReference>
<dbReference type="AlphaFoldDB" id="A0A1V8YC54"/>
<comment type="cofactor">
    <cofactor evidence="1">
        <name>Mg(2+)</name>
        <dbReference type="ChEBI" id="CHEBI:18420"/>
    </cofactor>
</comment>
<reference evidence="5 6" key="1">
    <citation type="journal article" date="2017" name="BMC Microbiol.">
        <title>Comparative genomics of Enterococcus spp. isolated from bovine feces.</title>
        <authorList>
            <person name="Beukers A.G."/>
            <person name="Zaheer R."/>
            <person name="Goji N."/>
            <person name="Amoako K.K."/>
            <person name="Chaves A.V."/>
            <person name="Ward M.P."/>
            <person name="McAllister T.A."/>
        </authorList>
    </citation>
    <scope>NUCLEOTIDE SEQUENCE [LARGE SCALE GENOMIC DNA]</scope>
    <source>
        <strain evidence="5 6">F1129D 143</strain>
    </source>
</reference>
<dbReference type="RefSeq" id="WP_081183908.1">
    <property type="nucleotide sequence ID" value="NZ_MJEA01000007.1"/>
</dbReference>
<dbReference type="STRING" id="112904.BH747_08290"/>
<dbReference type="SMART" id="SM00990">
    <property type="entry name" value="VRR_NUC"/>
    <property type="match status" value="1"/>
</dbReference>
<evidence type="ECO:0000313" key="6">
    <source>
        <dbReference type="Proteomes" id="UP000192477"/>
    </source>
</evidence>
<dbReference type="Proteomes" id="UP000192477">
    <property type="component" value="Unassembled WGS sequence"/>
</dbReference>
<dbReference type="GO" id="GO:0016788">
    <property type="term" value="F:hydrolase activity, acting on ester bonds"/>
    <property type="evidence" value="ECO:0007669"/>
    <property type="project" value="InterPro"/>
</dbReference>
<dbReference type="EMBL" id="MJEA01000007">
    <property type="protein sequence ID" value="OQO70152.1"/>
    <property type="molecule type" value="Genomic_DNA"/>
</dbReference>